<name>A0ABN4UXF5_9BACT</name>
<dbReference type="Proteomes" id="UP000185490">
    <property type="component" value="Chromosome"/>
</dbReference>
<dbReference type="RefSeq" id="WP_012056836.1">
    <property type="nucleotide sequence ID" value="NZ_CP007389.1"/>
</dbReference>
<organism evidence="1 2">
    <name type="scientific">Thermosipho melanesiensis</name>
    <dbReference type="NCBI Taxonomy" id="46541"/>
    <lineage>
        <taxon>Bacteria</taxon>
        <taxon>Thermotogati</taxon>
        <taxon>Thermotogota</taxon>
        <taxon>Thermotogae</taxon>
        <taxon>Thermotogales</taxon>
        <taxon>Fervidobacteriaceae</taxon>
        <taxon>Thermosipho</taxon>
    </lineage>
</organism>
<protein>
    <submittedName>
        <fullName evidence="1">Uncharacterized protein</fullName>
    </submittedName>
</protein>
<gene>
    <name evidence="1" type="ORF">BW47_03290</name>
</gene>
<evidence type="ECO:0000313" key="1">
    <source>
        <dbReference type="EMBL" id="APT74835.1"/>
    </source>
</evidence>
<sequence length="250" mass="28669">MTYKYDSSSLLIGQGLSNFLKFVYTPSDEIEFGLRFSGANIDYANLEFNLYRFKFNARYKSYIDFPIEGISEGVLVSYNDTVFLDLGVAGNSLPFLAGAKIGNFELVYGNRYFNASDSILTGYNLSGGFVDMRLIGGIFLEDFDPIIYFDAVFGDGNLKIIYYLRNIDVNISIFDYEMNGMYSFENGNYKLGVQLPFWETYKVFGEFEQTRILSKWVLGFAQYEEDYNLGLKIRNELSSIFVDIFGEVLF</sequence>
<reference evidence="1 2" key="1">
    <citation type="submission" date="2014-02" db="EMBL/GenBank/DDBJ databases">
        <title>Diversity of Thermotogales isolates from hydrothermal vents.</title>
        <authorList>
            <person name="Haverkamp T.H.A."/>
            <person name="Lossouarn J."/>
            <person name="Geslin C."/>
            <person name="Nesbo C.L."/>
        </authorList>
    </citation>
    <scope>NUCLEOTIDE SEQUENCE [LARGE SCALE GENOMIC DNA]</scope>
    <source>
        <strain evidence="1 2">431</strain>
    </source>
</reference>
<accession>A0ABN4UXF5</accession>
<dbReference type="EMBL" id="CP007389">
    <property type="protein sequence ID" value="APT74835.1"/>
    <property type="molecule type" value="Genomic_DNA"/>
</dbReference>
<evidence type="ECO:0000313" key="2">
    <source>
        <dbReference type="Proteomes" id="UP000185490"/>
    </source>
</evidence>
<proteinExistence type="predicted"/>
<keyword evidence="2" id="KW-1185">Reference proteome</keyword>